<dbReference type="Proteomes" id="UP001341840">
    <property type="component" value="Unassembled WGS sequence"/>
</dbReference>
<dbReference type="Gene3D" id="3.30.70.330">
    <property type="match status" value="1"/>
</dbReference>
<dbReference type="PROSITE" id="PS50102">
    <property type="entry name" value="RRM"/>
    <property type="match status" value="1"/>
</dbReference>
<keyword evidence="4" id="KW-1133">Transmembrane helix</keyword>
<dbReference type="SMART" id="SM00360">
    <property type="entry name" value="RRM"/>
    <property type="match status" value="1"/>
</dbReference>
<keyword evidence="4" id="KW-0472">Membrane</keyword>
<gene>
    <name evidence="6" type="ORF">PIB30_005301</name>
</gene>
<dbReference type="InterPro" id="IPR035979">
    <property type="entry name" value="RBD_domain_sf"/>
</dbReference>
<evidence type="ECO:0000256" key="3">
    <source>
        <dbReference type="SAM" id="MobiDB-lite"/>
    </source>
</evidence>
<evidence type="ECO:0000256" key="2">
    <source>
        <dbReference type="PROSITE-ProRule" id="PRU00176"/>
    </source>
</evidence>
<evidence type="ECO:0000313" key="6">
    <source>
        <dbReference type="EMBL" id="MED6155449.1"/>
    </source>
</evidence>
<feature type="transmembrane region" description="Helical" evidence="4">
    <location>
        <begin position="205"/>
        <end position="226"/>
    </location>
</feature>
<evidence type="ECO:0000313" key="7">
    <source>
        <dbReference type="Proteomes" id="UP001341840"/>
    </source>
</evidence>
<comment type="caution">
    <text evidence="6">The sequence shown here is derived from an EMBL/GenBank/DDBJ whole genome shotgun (WGS) entry which is preliminary data.</text>
</comment>
<protein>
    <recommendedName>
        <fullName evidence="5">RRM domain-containing protein</fullName>
    </recommendedName>
</protein>
<dbReference type="InterPro" id="IPR012677">
    <property type="entry name" value="Nucleotide-bd_a/b_plait_sf"/>
</dbReference>
<dbReference type="PANTHER" id="PTHR10501">
    <property type="entry name" value="U1 SMALL NUCLEAR RIBONUCLEOPROTEIN A/U2 SMALL NUCLEAR RIBONUCLEOPROTEIN B"/>
    <property type="match status" value="1"/>
</dbReference>
<evidence type="ECO:0000256" key="4">
    <source>
        <dbReference type="SAM" id="Phobius"/>
    </source>
</evidence>
<dbReference type="SUPFAM" id="SSF54928">
    <property type="entry name" value="RNA-binding domain, RBD"/>
    <property type="match status" value="1"/>
</dbReference>
<dbReference type="InterPro" id="IPR000504">
    <property type="entry name" value="RRM_dom"/>
</dbReference>
<organism evidence="6 7">
    <name type="scientific">Stylosanthes scabra</name>
    <dbReference type="NCBI Taxonomy" id="79078"/>
    <lineage>
        <taxon>Eukaryota</taxon>
        <taxon>Viridiplantae</taxon>
        <taxon>Streptophyta</taxon>
        <taxon>Embryophyta</taxon>
        <taxon>Tracheophyta</taxon>
        <taxon>Spermatophyta</taxon>
        <taxon>Magnoliopsida</taxon>
        <taxon>eudicotyledons</taxon>
        <taxon>Gunneridae</taxon>
        <taxon>Pentapetalae</taxon>
        <taxon>rosids</taxon>
        <taxon>fabids</taxon>
        <taxon>Fabales</taxon>
        <taxon>Fabaceae</taxon>
        <taxon>Papilionoideae</taxon>
        <taxon>50 kb inversion clade</taxon>
        <taxon>dalbergioids sensu lato</taxon>
        <taxon>Dalbergieae</taxon>
        <taxon>Pterocarpus clade</taxon>
        <taxon>Stylosanthes</taxon>
    </lineage>
</organism>
<accession>A0ABU6U3F0</accession>
<reference evidence="6 7" key="1">
    <citation type="journal article" date="2023" name="Plants (Basel)">
        <title>Bridging the Gap: Combining Genomics and Transcriptomics Approaches to Understand Stylosanthes scabra, an Orphan Legume from the Brazilian Caatinga.</title>
        <authorList>
            <person name="Ferreira-Neto J.R.C."/>
            <person name="da Silva M.D."/>
            <person name="Binneck E."/>
            <person name="de Melo N.F."/>
            <person name="da Silva R.H."/>
            <person name="de Melo A.L.T.M."/>
            <person name="Pandolfi V."/>
            <person name="Bustamante F.O."/>
            <person name="Brasileiro-Vidal A.C."/>
            <person name="Benko-Iseppon A.M."/>
        </authorList>
    </citation>
    <scope>NUCLEOTIDE SEQUENCE [LARGE SCALE GENOMIC DNA]</scope>
    <source>
        <tissue evidence="6">Leaves</tissue>
    </source>
</reference>
<feature type="region of interest" description="Disordered" evidence="3">
    <location>
        <begin position="1"/>
        <end position="32"/>
    </location>
</feature>
<evidence type="ECO:0000256" key="1">
    <source>
        <dbReference type="ARBA" id="ARBA00022884"/>
    </source>
</evidence>
<keyword evidence="4" id="KW-0812">Transmembrane</keyword>
<feature type="transmembrane region" description="Helical" evidence="4">
    <location>
        <begin position="171"/>
        <end position="193"/>
    </location>
</feature>
<keyword evidence="7" id="KW-1185">Reference proteome</keyword>
<dbReference type="EMBL" id="JASCZI010120839">
    <property type="protein sequence ID" value="MED6155449.1"/>
    <property type="molecule type" value="Genomic_DNA"/>
</dbReference>
<name>A0ABU6U3F0_9FABA</name>
<evidence type="ECO:0000259" key="5">
    <source>
        <dbReference type="PROSITE" id="PS50102"/>
    </source>
</evidence>
<dbReference type="Pfam" id="PF00076">
    <property type="entry name" value="RRM_1"/>
    <property type="match status" value="1"/>
</dbReference>
<sequence length="314" mass="35833">MERNNKWEWQTQRSSRRRSNGRNSSAGSSRKSDWRDMERKSYIVFVDGLPTDIAKRMMFKIFRWVGGVNDTYVSRMSMRGSSCPFAFVKFDSRGGAKRAMKLNGTFVGTRKLEVKLTEFKRRLSSEWGRTNMRRIPERNVKVDVHDVDHGMVARGDHGLDPIPSLSSPPRLLTSCCYLCSGWFSSWMVFLSSTSIDLLHCYPAVPSPWCIAALPLLLWLVLILYTIQSDEIAKKDAPKRKSIKVHIVPTQVEILKQSVVAKSYSTICFGWIKEQIAEKWESLGEVSCCDLGPFKCILTFELVEVKDFALESPGL</sequence>
<keyword evidence="1 2" id="KW-0694">RNA-binding</keyword>
<proteinExistence type="predicted"/>
<dbReference type="CDD" id="cd00590">
    <property type="entry name" value="RRM_SF"/>
    <property type="match status" value="1"/>
</dbReference>
<feature type="domain" description="RRM" evidence="5">
    <location>
        <begin position="42"/>
        <end position="119"/>
    </location>
</feature>